<keyword evidence="8" id="KW-0378">Hydrolase</keyword>
<dbReference type="Pfam" id="PF02163">
    <property type="entry name" value="Peptidase_M50"/>
    <property type="match status" value="1"/>
</dbReference>
<dbReference type="EMBL" id="DVNF01000145">
    <property type="protein sequence ID" value="HIU60706.1"/>
    <property type="molecule type" value="Genomic_DNA"/>
</dbReference>
<feature type="transmembrane region" description="Helical" evidence="13">
    <location>
        <begin position="97"/>
        <end position="122"/>
    </location>
</feature>
<evidence type="ECO:0000256" key="4">
    <source>
        <dbReference type="ARBA" id="ARBA00022475"/>
    </source>
</evidence>
<evidence type="ECO:0000256" key="6">
    <source>
        <dbReference type="ARBA" id="ARBA00022692"/>
    </source>
</evidence>
<evidence type="ECO:0000256" key="10">
    <source>
        <dbReference type="ARBA" id="ARBA00022989"/>
    </source>
</evidence>
<dbReference type="GO" id="GO:0046872">
    <property type="term" value="F:metal ion binding"/>
    <property type="evidence" value="ECO:0007669"/>
    <property type="project" value="UniProtKB-KW"/>
</dbReference>
<feature type="transmembrane region" description="Helical" evidence="13">
    <location>
        <begin position="12"/>
        <end position="33"/>
    </location>
</feature>
<evidence type="ECO:0000256" key="13">
    <source>
        <dbReference type="SAM" id="Phobius"/>
    </source>
</evidence>
<dbReference type="Proteomes" id="UP000824094">
    <property type="component" value="Unassembled WGS sequence"/>
</dbReference>
<keyword evidence="4" id="KW-1003">Cell membrane</keyword>
<keyword evidence="11" id="KW-0482">Metalloprotease</keyword>
<evidence type="ECO:0000256" key="9">
    <source>
        <dbReference type="ARBA" id="ARBA00022833"/>
    </source>
</evidence>
<reference evidence="15" key="2">
    <citation type="journal article" date="2021" name="PeerJ">
        <title>Extensive microbial diversity within the chicken gut microbiome revealed by metagenomics and culture.</title>
        <authorList>
            <person name="Gilroy R."/>
            <person name="Ravi A."/>
            <person name="Getino M."/>
            <person name="Pursley I."/>
            <person name="Horton D.L."/>
            <person name="Alikhan N.F."/>
            <person name="Baker D."/>
            <person name="Gharbi K."/>
            <person name="Hall N."/>
            <person name="Watson M."/>
            <person name="Adriaenssens E.M."/>
            <person name="Foster-Nyarko E."/>
            <person name="Jarju S."/>
            <person name="Secka A."/>
            <person name="Antonio M."/>
            <person name="Oren A."/>
            <person name="Chaudhuri R.R."/>
            <person name="La Ragione R."/>
            <person name="Hildebrand F."/>
            <person name="Pallen M.J."/>
        </authorList>
    </citation>
    <scope>NUCLEOTIDE SEQUENCE</scope>
    <source>
        <strain evidence="15">18911</strain>
    </source>
</reference>
<keyword evidence="5 15" id="KW-0645">Protease</keyword>
<evidence type="ECO:0000256" key="11">
    <source>
        <dbReference type="ARBA" id="ARBA00023049"/>
    </source>
</evidence>
<dbReference type="GO" id="GO:0008237">
    <property type="term" value="F:metallopeptidase activity"/>
    <property type="evidence" value="ECO:0007669"/>
    <property type="project" value="UniProtKB-KW"/>
</dbReference>
<feature type="transmembrane region" description="Helical" evidence="13">
    <location>
        <begin position="67"/>
        <end position="85"/>
    </location>
</feature>
<dbReference type="InterPro" id="IPR052348">
    <property type="entry name" value="Metallopeptidase_M50B"/>
</dbReference>
<evidence type="ECO:0000313" key="16">
    <source>
        <dbReference type="Proteomes" id="UP000824094"/>
    </source>
</evidence>
<keyword evidence="10 13" id="KW-1133">Transmembrane helix</keyword>
<keyword evidence="12 13" id="KW-0472">Membrane</keyword>
<feature type="transmembrane region" description="Helical" evidence="13">
    <location>
        <begin position="142"/>
        <end position="166"/>
    </location>
</feature>
<evidence type="ECO:0000256" key="2">
    <source>
        <dbReference type="ARBA" id="ARBA00004651"/>
    </source>
</evidence>
<dbReference type="AlphaFoldDB" id="A0A9D1MIE5"/>
<dbReference type="PANTHER" id="PTHR35864">
    <property type="entry name" value="ZINC METALLOPROTEASE MJ0611-RELATED"/>
    <property type="match status" value="1"/>
</dbReference>
<evidence type="ECO:0000256" key="12">
    <source>
        <dbReference type="ARBA" id="ARBA00023136"/>
    </source>
</evidence>
<comment type="caution">
    <text evidence="15">The sequence shown here is derived from an EMBL/GenBank/DDBJ whole genome shotgun (WGS) entry which is preliminary data.</text>
</comment>
<evidence type="ECO:0000256" key="7">
    <source>
        <dbReference type="ARBA" id="ARBA00022723"/>
    </source>
</evidence>
<reference evidence="15" key="1">
    <citation type="submission" date="2020-10" db="EMBL/GenBank/DDBJ databases">
        <authorList>
            <person name="Gilroy R."/>
        </authorList>
    </citation>
    <scope>NUCLEOTIDE SEQUENCE</scope>
    <source>
        <strain evidence="15">18911</strain>
    </source>
</reference>
<evidence type="ECO:0000256" key="8">
    <source>
        <dbReference type="ARBA" id="ARBA00022801"/>
    </source>
</evidence>
<organism evidence="15 16">
    <name type="scientific">Candidatus Stercoripulliclostridium merdigallinarum</name>
    <dbReference type="NCBI Taxonomy" id="2840951"/>
    <lineage>
        <taxon>Bacteria</taxon>
        <taxon>Bacillati</taxon>
        <taxon>Bacillota</taxon>
        <taxon>Clostridia</taxon>
        <taxon>Eubacteriales</taxon>
        <taxon>Candidatus Stercoripulliclostridium</taxon>
    </lineage>
</organism>
<evidence type="ECO:0000313" key="15">
    <source>
        <dbReference type="EMBL" id="HIU60706.1"/>
    </source>
</evidence>
<accession>A0A9D1MIE5</accession>
<proteinExistence type="inferred from homology"/>
<name>A0A9D1MIE5_9FIRM</name>
<dbReference type="CDD" id="cd06158">
    <property type="entry name" value="S2P-M50_like_1"/>
    <property type="match status" value="1"/>
</dbReference>
<sequence length="242" mass="27068">MFIYQVMMIDGDFVVKIILILAFVLAAVSAIVLHEFSHALVAKLNGDYTAKLAGRLTLNPAKHFDPIGLLMMLLVGFGWAKPVPVNSNNFTKYKRGMLTVSAAGVTANLLTAGIGLLLLFLLKPLLYVAFTSNPLIMYLQYFVYYLLQFAIVFGFMLALFNLLPIYPLDGYNIVATLFPKATGYRNFMVRYGVFVLLGLILLSNVFDALGLWYLDIFGMFNSVIYDLMGLVERASLRIFLQV</sequence>
<keyword evidence="7" id="KW-0479">Metal-binding</keyword>
<protein>
    <submittedName>
        <fullName evidence="15">Site-2 protease family protein</fullName>
    </submittedName>
</protein>
<gene>
    <name evidence="15" type="ORF">IAB05_04890</name>
</gene>
<evidence type="ECO:0000256" key="1">
    <source>
        <dbReference type="ARBA" id="ARBA00001947"/>
    </source>
</evidence>
<evidence type="ECO:0000259" key="14">
    <source>
        <dbReference type="Pfam" id="PF02163"/>
    </source>
</evidence>
<dbReference type="GO" id="GO:0006508">
    <property type="term" value="P:proteolysis"/>
    <property type="evidence" value="ECO:0007669"/>
    <property type="project" value="UniProtKB-KW"/>
</dbReference>
<keyword evidence="6 13" id="KW-0812">Transmembrane</keyword>
<feature type="transmembrane region" description="Helical" evidence="13">
    <location>
        <begin position="187"/>
        <end position="206"/>
    </location>
</feature>
<dbReference type="InterPro" id="IPR008915">
    <property type="entry name" value="Peptidase_M50"/>
</dbReference>
<comment type="similarity">
    <text evidence="3">Belongs to the peptidase M50B family.</text>
</comment>
<comment type="subcellular location">
    <subcellularLocation>
        <location evidence="2">Cell membrane</location>
        <topology evidence="2">Multi-pass membrane protein</topology>
    </subcellularLocation>
</comment>
<evidence type="ECO:0000256" key="5">
    <source>
        <dbReference type="ARBA" id="ARBA00022670"/>
    </source>
</evidence>
<dbReference type="InterPro" id="IPR044537">
    <property type="entry name" value="Rip2-like"/>
</dbReference>
<feature type="domain" description="Peptidase M50" evidence="14">
    <location>
        <begin position="23"/>
        <end position="197"/>
    </location>
</feature>
<evidence type="ECO:0000256" key="3">
    <source>
        <dbReference type="ARBA" id="ARBA00007931"/>
    </source>
</evidence>
<dbReference type="PANTHER" id="PTHR35864:SF1">
    <property type="entry name" value="ZINC METALLOPROTEASE YWHC-RELATED"/>
    <property type="match status" value="1"/>
</dbReference>
<comment type="cofactor">
    <cofactor evidence="1">
        <name>Zn(2+)</name>
        <dbReference type="ChEBI" id="CHEBI:29105"/>
    </cofactor>
</comment>
<keyword evidence="9" id="KW-0862">Zinc</keyword>
<dbReference type="GO" id="GO:0005886">
    <property type="term" value="C:plasma membrane"/>
    <property type="evidence" value="ECO:0007669"/>
    <property type="project" value="UniProtKB-SubCell"/>
</dbReference>